<dbReference type="SMART" id="SM00028">
    <property type="entry name" value="TPR"/>
    <property type="match status" value="3"/>
</dbReference>
<evidence type="ECO:0000313" key="4">
    <source>
        <dbReference type="Proteomes" id="UP000198785"/>
    </source>
</evidence>
<keyword evidence="2" id="KW-0802">TPR repeat</keyword>
<dbReference type="SUPFAM" id="SSF55486">
    <property type="entry name" value="Metalloproteases ('zincins'), catalytic domain"/>
    <property type="match status" value="1"/>
</dbReference>
<keyword evidence="3" id="KW-0675">Receptor</keyword>
<dbReference type="InterPro" id="IPR011990">
    <property type="entry name" value="TPR-like_helical_dom_sf"/>
</dbReference>
<keyword evidence="4" id="KW-1185">Reference proteome</keyword>
<keyword evidence="1" id="KW-0677">Repeat</keyword>
<dbReference type="PANTHER" id="PTHR45586">
    <property type="entry name" value="TPR REPEAT-CONTAINING PROTEIN PA4667"/>
    <property type="match status" value="1"/>
</dbReference>
<dbReference type="InterPro" id="IPR051012">
    <property type="entry name" value="CellSynth/LPSAsmb/PSIAsmb"/>
</dbReference>
<reference evidence="3 4" key="1">
    <citation type="submission" date="2016-10" db="EMBL/GenBank/DDBJ databases">
        <authorList>
            <person name="de Groot N.N."/>
        </authorList>
    </citation>
    <scope>NUCLEOTIDE SEQUENCE [LARGE SCALE GENOMIC DNA]</scope>
    <source>
        <strain evidence="3 4">DSM 22789</strain>
    </source>
</reference>
<dbReference type="STRING" id="683125.SAMN05660206_11382"/>
<dbReference type="SUPFAM" id="SSF48452">
    <property type="entry name" value="TPR-like"/>
    <property type="match status" value="3"/>
</dbReference>
<name>A0A1I6VFZ1_9SPHI</name>
<dbReference type="Proteomes" id="UP000198785">
    <property type="component" value="Unassembled WGS sequence"/>
</dbReference>
<dbReference type="AlphaFoldDB" id="A0A1I6VFZ1"/>
<gene>
    <name evidence="3" type="ORF">SAMN05660206_11382</name>
</gene>
<evidence type="ECO:0000313" key="3">
    <source>
        <dbReference type="EMBL" id="SFT12658.1"/>
    </source>
</evidence>
<protein>
    <submittedName>
        <fullName evidence="3">Import receptor subunit TOM20</fullName>
    </submittedName>
</protein>
<dbReference type="EMBL" id="FOZZ01000013">
    <property type="protein sequence ID" value="SFT12658.1"/>
    <property type="molecule type" value="Genomic_DNA"/>
</dbReference>
<accession>A0A1I6VFZ1</accession>
<organism evidence="3 4">
    <name type="scientific">Sphingobacterium wenxiniae</name>
    <dbReference type="NCBI Taxonomy" id="683125"/>
    <lineage>
        <taxon>Bacteria</taxon>
        <taxon>Pseudomonadati</taxon>
        <taxon>Bacteroidota</taxon>
        <taxon>Sphingobacteriia</taxon>
        <taxon>Sphingobacteriales</taxon>
        <taxon>Sphingobacteriaceae</taxon>
        <taxon>Sphingobacterium</taxon>
    </lineage>
</organism>
<dbReference type="Gene3D" id="1.25.40.10">
    <property type="entry name" value="Tetratricopeptide repeat domain"/>
    <property type="match status" value="2"/>
</dbReference>
<evidence type="ECO:0000256" key="1">
    <source>
        <dbReference type="ARBA" id="ARBA00022737"/>
    </source>
</evidence>
<dbReference type="PANTHER" id="PTHR45586:SF1">
    <property type="entry name" value="LIPOPOLYSACCHARIDE ASSEMBLY PROTEIN B"/>
    <property type="match status" value="1"/>
</dbReference>
<dbReference type="InterPro" id="IPR019734">
    <property type="entry name" value="TPR_rpt"/>
</dbReference>
<proteinExistence type="predicted"/>
<dbReference type="Pfam" id="PF06552">
    <property type="entry name" value="TOM20_plant"/>
    <property type="match status" value="1"/>
</dbReference>
<evidence type="ECO:0000256" key="2">
    <source>
        <dbReference type="ARBA" id="ARBA00022803"/>
    </source>
</evidence>
<sequence>MFNDVETLLNTAFFKIVSMRLSRFIIVLFLGFTTLQAQDLVNDTKAVQALLKQEKEKYKSNLLNPKQTYSALLRLLELGEWDYVVNQLQDNKGLSAVESAELWAKYHWLNNDFFAVEKALQHLKAADKSDLRIQRLFALLDIEAWELTKAEQLAKQLLEKYPNDIETSLILGRALLLQKKYPEALDLAHKMIAHDTKDASGYFLKADIFFWDQKPKEAEETLVQGLKLNPLHADSRFYYGYAIWRRIDATQLNDMVAQWELALGINPLHYQAHWHLGNGHTNLTFTDYVDDQEKAIRGELEEADELFTANKIAEAFQVIDRVEAKYPQSVLPAMHRGSLLYGDFDAMDRKERLDKAEQVFLSILQKKKHYGPAHNGLSAVLKSKRIPFLSTYEEKMKAYRNPKIDNMQDFLQVFPDVAYYPGNVAKGMAWNQLYTAVVYFPFLVKQHRDFVIPPLHEDLAIAMKAPYFRFNTTFDNRQWMDIRGVGSGAASIEYTERGAFEERNVLLHEYVHLFHGRVLTDEQNRKIKALYYNAMVNGLTLDYYSQNNESEYLAQTYPAYFEEVKVHPLDFKSMNTTADLKTKDPEMYAFLHDMITKEKAYLAGDKQAMASNWSQVYVNLASEASKNDLTSAYLLLDTALQYDSKYLPAHLAYARYQISEHKFDLAKERLNLAKGINTQYAPIYAVEASLIVASEPADIQKQAALYQKAYELETDYMEKAQNANMLRNFYFQRGMLKEALEVALEYWKNGSEISTYLRDRKDDNVAFYAWQKALLGDSSPIKDLAYLVSQKPQNYNLRRQYAEVFLANGQYTEALENLMPVYRNLQASQVSRPEFELLLAETYAGLGNLAERDAFLAKLTAAEADVVRLEPLYNLRLVRLLYKAGKATEAAQLYSQIKKEDMLFYRSADLLTQAYAAKDSGNSDKALELVRQALKIYPYEAESLVLLNQLAEKSDKAKELAAIYRSKVNDIP</sequence>
<dbReference type="Pfam" id="PF13432">
    <property type="entry name" value="TPR_16"/>
    <property type="match status" value="1"/>
</dbReference>